<dbReference type="EMBL" id="JBEPMB010000009">
    <property type="protein sequence ID" value="MET3615848.1"/>
    <property type="molecule type" value="Genomic_DNA"/>
</dbReference>
<feature type="signal peptide" evidence="1">
    <location>
        <begin position="1"/>
        <end position="25"/>
    </location>
</feature>
<dbReference type="RefSeq" id="WP_354558311.1">
    <property type="nucleotide sequence ID" value="NZ_JBEPMB010000009.1"/>
</dbReference>
<comment type="caution">
    <text evidence="3">The sequence shown here is derived from an EMBL/GenBank/DDBJ whole genome shotgun (WGS) entry which is preliminary data.</text>
</comment>
<dbReference type="SMART" id="SM00869">
    <property type="entry name" value="Autotransporter"/>
    <property type="match status" value="1"/>
</dbReference>
<sequence length="689" mass="70977">MDAAWRRSGLVTALLATAAFAPAMAQQANPPTDNPLDLGTLNGGTSKANAVSADGTTVVGLSDNQAFRFVWGSGGMVALPSLYGGAAEATGVNANGTVVVGGVIDNGNSERAFRWTSATGTMQDLDPNRNFFRSRATAVNPDGTVVVGQAMTDTYKAFRWDATFGMVDLGRLPGTRASYATAVNNDGNIVVGSSDDGPAHTNSRAFLWSMQTGNMIDLGTLNGGANAAATGVSGDGTIVVGYANDGSAGGAERAFRWTAASNTMTSLGILSGGSVSRAYAISRDGTVVVGIGDVDGVNQVTRAFRWSQTDNRMITVEDWLRENGAAVGSNITKAAYGVSADGNVVVGELQNSHAFIARGPVQVQTGAAGATATAATTTTAGLMDVQNFQTSLATAPRLAPELQNTSLAVDSTRCSPLFMSLDAGQSSASFTGGAGAGSAKSTNGGFGMGQLGYAHALEDGWIVCLSGGGQYARMDTLNGGNAVYGSGYIAPEVSHSFDNRLVAALSGYFSWGKADIRRGYLNGTANDSSFGSSATQTTGFSARLAWQDALSAGTTSVSPFASYTFLSARMDGYSETGGSFPVRFDGSRENSNAVRIGADARTPINDLFAFVTHLEYGHRFEKAGPGIRGQILGLSAFSIDGAAVQQDWLSGGIGVAYKLGDGDGLLMVNTSNQTGRNTTWLSASYRVKF</sequence>
<keyword evidence="1" id="KW-0732">Signal</keyword>
<dbReference type="Proteomes" id="UP001549047">
    <property type="component" value="Unassembled WGS sequence"/>
</dbReference>
<evidence type="ECO:0000313" key="3">
    <source>
        <dbReference type="EMBL" id="MET3615848.1"/>
    </source>
</evidence>
<protein>
    <submittedName>
        <fullName evidence="3">HAF family extracellular repeat protein</fullName>
    </submittedName>
</protein>
<dbReference type="Pfam" id="PF03797">
    <property type="entry name" value="Autotransporter"/>
    <property type="match status" value="1"/>
</dbReference>
<dbReference type="NCBIfam" id="TIGR02913">
    <property type="entry name" value="HAF_rpt"/>
    <property type="match status" value="3"/>
</dbReference>
<dbReference type="Gene3D" id="2.40.128.130">
    <property type="entry name" value="Autotransporter beta-domain"/>
    <property type="match status" value="1"/>
</dbReference>
<proteinExistence type="predicted"/>
<evidence type="ECO:0000259" key="2">
    <source>
        <dbReference type="PROSITE" id="PS51208"/>
    </source>
</evidence>
<reference evidence="3 4" key="1">
    <citation type="submission" date="2024-06" db="EMBL/GenBank/DDBJ databases">
        <title>Genomic Encyclopedia of Type Strains, Phase IV (KMG-IV): sequencing the most valuable type-strain genomes for metagenomic binning, comparative biology and taxonomic classification.</title>
        <authorList>
            <person name="Goeker M."/>
        </authorList>
    </citation>
    <scope>NUCLEOTIDE SEQUENCE [LARGE SCALE GENOMIC DNA]</scope>
    <source>
        <strain evidence="3 4">DSM 29780</strain>
    </source>
</reference>
<evidence type="ECO:0000313" key="4">
    <source>
        <dbReference type="Proteomes" id="UP001549047"/>
    </source>
</evidence>
<name>A0ABV2J553_9HYPH</name>
<feature type="chain" id="PRO_5047104478" evidence="1">
    <location>
        <begin position="26"/>
        <end position="689"/>
    </location>
</feature>
<organism evidence="3 4">
    <name type="scientific">Rhizobium aquaticum</name>
    <dbReference type="NCBI Taxonomy" id="1549636"/>
    <lineage>
        <taxon>Bacteria</taxon>
        <taxon>Pseudomonadati</taxon>
        <taxon>Pseudomonadota</taxon>
        <taxon>Alphaproteobacteria</taxon>
        <taxon>Hyphomicrobiales</taxon>
        <taxon>Rhizobiaceae</taxon>
        <taxon>Rhizobium/Agrobacterium group</taxon>
        <taxon>Rhizobium</taxon>
    </lineage>
</organism>
<accession>A0ABV2J553</accession>
<evidence type="ECO:0000256" key="1">
    <source>
        <dbReference type="SAM" id="SignalP"/>
    </source>
</evidence>
<dbReference type="SUPFAM" id="SSF82171">
    <property type="entry name" value="DPP6 N-terminal domain-like"/>
    <property type="match status" value="1"/>
</dbReference>
<dbReference type="SUPFAM" id="SSF103515">
    <property type="entry name" value="Autotransporter"/>
    <property type="match status" value="1"/>
</dbReference>
<keyword evidence="4" id="KW-1185">Reference proteome</keyword>
<feature type="domain" description="Autotransporter" evidence="2">
    <location>
        <begin position="410"/>
        <end position="689"/>
    </location>
</feature>
<dbReference type="InterPro" id="IPR036709">
    <property type="entry name" value="Autotransporte_beta_dom_sf"/>
</dbReference>
<dbReference type="PROSITE" id="PS51208">
    <property type="entry name" value="AUTOTRANSPORTER"/>
    <property type="match status" value="1"/>
</dbReference>
<dbReference type="InterPro" id="IPR014262">
    <property type="entry name" value="HAF_rpt"/>
</dbReference>
<dbReference type="InterPro" id="IPR005546">
    <property type="entry name" value="Autotransporte_beta"/>
</dbReference>
<gene>
    <name evidence="3" type="ORF">ABID16_004195</name>
</gene>